<dbReference type="GO" id="GO:0008168">
    <property type="term" value="F:methyltransferase activity"/>
    <property type="evidence" value="ECO:0007669"/>
    <property type="project" value="UniProtKB-KW"/>
</dbReference>
<dbReference type="CDD" id="cd02440">
    <property type="entry name" value="AdoMet_MTases"/>
    <property type="match status" value="1"/>
</dbReference>
<evidence type="ECO:0000256" key="1">
    <source>
        <dbReference type="ARBA" id="ARBA00022679"/>
    </source>
</evidence>
<gene>
    <name evidence="3" type="ORF">L3049_17505</name>
</gene>
<dbReference type="PANTHER" id="PTHR43861">
    <property type="entry name" value="TRANS-ACONITATE 2-METHYLTRANSFERASE-RELATED"/>
    <property type="match status" value="1"/>
</dbReference>
<dbReference type="GO" id="GO:0032259">
    <property type="term" value="P:methylation"/>
    <property type="evidence" value="ECO:0007669"/>
    <property type="project" value="UniProtKB-KW"/>
</dbReference>
<dbReference type="InterPro" id="IPR041698">
    <property type="entry name" value="Methyltransf_25"/>
</dbReference>
<keyword evidence="3" id="KW-0489">Methyltransferase</keyword>
<protein>
    <submittedName>
        <fullName evidence="3">Class I SAM-dependent methyltransferase</fullName>
    </submittedName>
</protein>
<keyword evidence="1" id="KW-0808">Transferase</keyword>
<dbReference type="Pfam" id="PF13649">
    <property type="entry name" value="Methyltransf_25"/>
    <property type="match status" value="1"/>
</dbReference>
<dbReference type="InterPro" id="IPR029063">
    <property type="entry name" value="SAM-dependent_MTases_sf"/>
</dbReference>
<comment type="caution">
    <text evidence="3">The sequence shown here is derived from an EMBL/GenBank/DDBJ whole genome shotgun (WGS) entry which is preliminary data.</text>
</comment>
<dbReference type="Gene3D" id="2.20.25.110">
    <property type="entry name" value="S-adenosyl-L-methionine-dependent methyltransferases"/>
    <property type="match status" value="1"/>
</dbReference>
<feature type="domain" description="Methyltransferase" evidence="2">
    <location>
        <begin position="70"/>
        <end position="165"/>
    </location>
</feature>
<reference evidence="3 4" key="1">
    <citation type="submission" date="2022-01" db="EMBL/GenBank/DDBJ databases">
        <title>Labilibaculum sp. nov, a marine bacterium isolated from Antarctica.</title>
        <authorList>
            <person name="Dai W."/>
        </authorList>
    </citation>
    <scope>NUCLEOTIDE SEQUENCE [LARGE SCALE GENOMIC DNA]</scope>
    <source>
        <strain evidence="3 4">DW002</strain>
    </source>
</reference>
<proteinExistence type="predicted"/>
<dbReference type="Proteomes" id="UP001528920">
    <property type="component" value="Unassembled WGS sequence"/>
</dbReference>
<organism evidence="3 4">
    <name type="scientific">Paralabilibaculum antarcticum</name>
    <dbReference type="NCBI Taxonomy" id="2912572"/>
    <lineage>
        <taxon>Bacteria</taxon>
        <taxon>Pseudomonadati</taxon>
        <taxon>Bacteroidota</taxon>
        <taxon>Bacteroidia</taxon>
        <taxon>Marinilabiliales</taxon>
        <taxon>Marinifilaceae</taxon>
        <taxon>Paralabilibaculum</taxon>
    </lineage>
</organism>
<sequence length="281" mass="32407">MKLVDIHNKTIKPALYEKGNSVMWTDTHISKQLLHVHLNAELDLGSRKTKTIISTVDWVLENTDKEQLSILDLGCGPGLYSELLAKKGHKVTGVDFSENSINYARNEAEKKLLDITYLKENYLNLRLEENSFDLVILIFTDFGPLLPKEREQLLGVIKKVLKPGGVFIFDVLNDRNIHNKISPKNWEVSKGGFWDSKPYMALSESFVYDEAKVILYQHLVLDEEDTLKVYRFWTRFFSHDDLRNILEVNGFDELSFHENVLPEGDLWNGDNVTFCKATNNK</sequence>
<dbReference type="SUPFAM" id="SSF53335">
    <property type="entry name" value="S-adenosyl-L-methionine-dependent methyltransferases"/>
    <property type="match status" value="1"/>
</dbReference>
<evidence type="ECO:0000313" key="4">
    <source>
        <dbReference type="Proteomes" id="UP001528920"/>
    </source>
</evidence>
<dbReference type="RefSeq" id="WP_275111122.1">
    <property type="nucleotide sequence ID" value="NZ_JAKJSC010000006.1"/>
</dbReference>
<evidence type="ECO:0000259" key="2">
    <source>
        <dbReference type="Pfam" id="PF13649"/>
    </source>
</evidence>
<dbReference type="Gene3D" id="3.40.50.150">
    <property type="entry name" value="Vaccinia Virus protein VP39"/>
    <property type="match status" value="1"/>
</dbReference>
<keyword evidence="4" id="KW-1185">Reference proteome</keyword>
<accession>A0ABT5VX08</accession>
<dbReference type="EMBL" id="JAKJSC010000006">
    <property type="protein sequence ID" value="MDE5419790.1"/>
    <property type="molecule type" value="Genomic_DNA"/>
</dbReference>
<name>A0ABT5VX08_9BACT</name>
<evidence type="ECO:0000313" key="3">
    <source>
        <dbReference type="EMBL" id="MDE5419790.1"/>
    </source>
</evidence>